<organism evidence="6 7">
    <name type="scientific">Cryptosporidium xiaoi</name>
    <dbReference type="NCBI Taxonomy" id="659607"/>
    <lineage>
        <taxon>Eukaryota</taxon>
        <taxon>Sar</taxon>
        <taxon>Alveolata</taxon>
        <taxon>Apicomplexa</taxon>
        <taxon>Conoidasida</taxon>
        <taxon>Coccidia</taxon>
        <taxon>Eucoccidiorida</taxon>
        <taxon>Eimeriorina</taxon>
        <taxon>Cryptosporidiidae</taxon>
        <taxon>Cryptosporidium</taxon>
    </lineage>
</organism>
<keyword evidence="1 4" id="KW-0732">Signal</keyword>
<evidence type="ECO:0000256" key="2">
    <source>
        <dbReference type="ARBA" id="ARBA00023157"/>
    </source>
</evidence>
<dbReference type="Proteomes" id="UP001311799">
    <property type="component" value="Unassembled WGS sequence"/>
</dbReference>
<feature type="chain" id="PRO_5043317508" evidence="4">
    <location>
        <begin position="21"/>
        <end position="283"/>
    </location>
</feature>
<gene>
    <name evidence="6" type="ORF">RS030_71114</name>
</gene>
<keyword evidence="3" id="KW-1133">Transmembrane helix</keyword>
<protein>
    <submittedName>
        <fullName evidence="6">Multi-pass transmembrane</fullName>
    </submittedName>
</protein>
<evidence type="ECO:0000256" key="3">
    <source>
        <dbReference type="SAM" id="Phobius"/>
    </source>
</evidence>
<sequence length="283" mass="32574">MATIIRLLLLFAVNVLLVNGEVKEGNYCLSFYYKKDEEKHLPYDNRYEFLACKEHERRTCCNKNHSEAISKLFGILGTKTSLSSDCHYYYQKLICSYCDGEVGNGNKLSQRSPIICSDYCEYWYYSCKADYFDNSHNSYVFNNEEIPFIRFSFAPCSDHSVTCSPLHLITADPVEFCQLNGFAVNSDTVHSDEYNHECFNGVTSASFFGPGTKKSSKYKKTIYKTKRHVPKSFIDNIKKTYSDFIKDINIPVPALVFITLIIIWTANQIVALILRFYDDIATN</sequence>
<dbReference type="Pfam" id="PF03024">
    <property type="entry name" value="Folate_rec"/>
    <property type="match status" value="1"/>
</dbReference>
<keyword evidence="3 6" id="KW-0812">Transmembrane</keyword>
<reference evidence="6 7" key="1">
    <citation type="submission" date="2023-10" db="EMBL/GenBank/DDBJ databases">
        <title>Comparative genomics analysis reveals potential genetic determinants of host preference in Cryptosporidium xiaoi.</title>
        <authorList>
            <person name="Xiao L."/>
            <person name="Li J."/>
        </authorList>
    </citation>
    <scope>NUCLEOTIDE SEQUENCE [LARGE SCALE GENOMIC DNA]</scope>
    <source>
        <strain evidence="6 7">52996</strain>
    </source>
</reference>
<evidence type="ECO:0000256" key="1">
    <source>
        <dbReference type="ARBA" id="ARBA00022729"/>
    </source>
</evidence>
<keyword evidence="3" id="KW-0472">Membrane</keyword>
<comment type="caution">
    <text evidence="6">The sequence shown here is derived from an EMBL/GenBank/DDBJ whole genome shotgun (WGS) entry which is preliminary data.</text>
</comment>
<evidence type="ECO:0000313" key="7">
    <source>
        <dbReference type="Proteomes" id="UP001311799"/>
    </source>
</evidence>
<dbReference type="AlphaFoldDB" id="A0AAV9XV29"/>
<dbReference type="EMBL" id="JAWDEY010000035">
    <property type="protein sequence ID" value="KAK6588129.1"/>
    <property type="molecule type" value="Genomic_DNA"/>
</dbReference>
<keyword evidence="7" id="KW-1185">Reference proteome</keyword>
<feature type="domain" description="Folate receptor-like" evidence="5">
    <location>
        <begin position="36"/>
        <end position="199"/>
    </location>
</feature>
<feature type="signal peptide" evidence="4">
    <location>
        <begin position="1"/>
        <end position="20"/>
    </location>
</feature>
<dbReference type="InterPro" id="IPR018143">
    <property type="entry name" value="Folate_rcpt-like"/>
</dbReference>
<keyword evidence="2" id="KW-1015">Disulfide bond</keyword>
<feature type="transmembrane region" description="Helical" evidence="3">
    <location>
        <begin position="254"/>
        <end position="277"/>
    </location>
</feature>
<dbReference type="PANTHER" id="PTHR37390:SF1">
    <property type="entry name" value="FOLATE-BINDING PROTEIN 1"/>
    <property type="match status" value="1"/>
</dbReference>
<evidence type="ECO:0000256" key="4">
    <source>
        <dbReference type="SAM" id="SignalP"/>
    </source>
</evidence>
<evidence type="ECO:0000313" key="6">
    <source>
        <dbReference type="EMBL" id="KAK6588129.1"/>
    </source>
</evidence>
<proteinExistence type="predicted"/>
<accession>A0AAV9XV29</accession>
<name>A0AAV9XV29_9CRYT</name>
<dbReference type="InterPro" id="IPR053305">
    <property type="entry name" value="Folate-binding_rcpt-like"/>
</dbReference>
<evidence type="ECO:0000259" key="5">
    <source>
        <dbReference type="Pfam" id="PF03024"/>
    </source>
</evidence>
<dbReference type="PANTHER" id="PTHR37390">
    <property type="entry name" value="OS02G0592500 PROTEIN"/>
    <property type="match status" value="1"/>
</dbReference>